<protein>
    <submittedName>
        <fullName evidence="2">Uncharacterized protein</fullName>
    </submittedName>
</protein>
<keyword evidence="3" id="KW-1185">Reference proteome</keyword>
<dbReference type="EMBL" id="JACVVK020000006">
    <property type="protein sequence ID" value="KAK7506634.1"/>
    <property type="molecule type" value="Genomic_DNA"/>
</dbReference>
<accession>A0ABD0M5G0</accession>
<feature type="region of interest" description="Disordered" evidence="1">
    <location>
        <begin position="58"/>
        <end position="86"/>
    </location>
</feature>
<feature type="compositionally biased region" description="Pro residues" evidence="1">
    <location>
        <begin position="61"/>
        <end position="79"/>
    </location>
</feature>
<sequence length="132" mass="14927">MRFEFQGEEAVSALHSVFTVCRACGRWRRHRRKSPTHVQINNKAVPTLALQHNIILLQLPSTPPPSPTPPPSVSRPTPTPEHLHKKKKYRVQLQLHPMQHERPIALNYRPAEAGSNKSQQMKGVLLTISTPA</sequence>
<comment type="caution">
    <text evidence="2">The sequence shown here is derived from an EMBL/GenBank/DDBJ whole genome shotgun (WGS) entry which is preliminary data.</text>
</comment>
<gene>
    <name evidence="2" type="ORF">BaRGS_00002109</name>
</gene>
<name>A0ABD0M5G0_9CAEN</name>
<reference evidence="2 3" key="1">
    <citation type="journal article" date="2023" name="Sci. Data">
        <title>Genome assembly of the Korean intertidal mud-creeper Batillaria attramentaria.</title>
        <authorList>
            <person name="Patra A.K."/>
            <person name="Ho P.T."/>
            <person name="Jun S."/>
            <person name="Lee S.J."/>
            <person name="Kim Y."/>
            <person name="Won Y.J."/>
        </authorList>
    </citation>
    <scope>NUCLEOTIDE SEQUENCE [LARGE SCALE GENOMIC DNA]</scope>
    <source>
        <strain evidence="2">Wonlab-2016</strain>
    </source>
</reference>
<dbReference type="Proteomes" id="UP001519460">
    <property type="component" value="Unassembled WGS sequence"/>
</dbReference>
<evidence type="ECO:0000256" key="1">
    <source>
        <dbReference type="SAM" id="MobiDB-lite"/>
    </source>
</evidence>
<evidence type="ECO:0000313" key="3">
    <source>
        <dbReference type="Proteomes" id="UP001519460"/>
    </source>
</evidence>
<evidence type="ECO:0000313" key="2">
    <source>
        <dbReference type="EMBL" id="KAK7506634.1"/>
    </source>
</evidence>
<proteinExistence type="predicted"/>
<dbReference type="AlphaFoldDB" id="A0ABD0M5G0"/>
<organism evidence="2 3">
    <name type="scientific">Batillaria attramentaria</name>
    <dbReference type="NCBI Taxonomy" id="370345"/>
    <lineage>
        <taxon>Eukaryota</taxon>
        <taxon>Metazoa</taxon>
        <taxon>Spiralia</taxon>
        <taxon>Lophotrochozoa</taxon>
        <taxon>Mollusca</taxon>
        <taxon>Gastropoda</taxon>
        <taxon>Caenogastropoda</taxon>
        <taxon>Sorbeoconcha</taxon>
        <taxon>Cerithioidea</taxon>
        <taxon>Batillariidae</taxon>
        <taxon>Batillaria</taxon>
    </lineage>
</organism>